<organism evidence="2 3">
    <name type="scientific">Enterobacter cancerogenus</name>
    <dbReference type="NCBI Taxonomy" id="69218"/>
    <lineage>
        <taxon>Bacteria</taxon>
        <taxon>Pseudomonadati</taxon>
        <taxon>Pseudomonadota</taxon>
        <taxon>Gammaproteobacteria</taxon>
        <taxon>Enterobacterales</taxon>
        <taxon>Enterobacteriaceae</taxon>
        <taxon>Enterobacter</taxon>
        <taxon>Enterobacter cloacae complex</taxon>
    </lineage>
</organism>
<reference evidence="2 3" key="1">
    <citation type="submission" date="2019-03" db="EMBL/GenBank/DDBJ databases">
        <authorList>
            <consortium name="Pathogen Informatics"/>
        </authorList>
    </citation>
    <scope>NUCLEOTIDE SEQUENCE [LARGE SCALE GENOMIC DNA]</scope>
    <source>
        <strain evidence="2 3">NCTC12126</strain>
    </source>
</reference>
<sequence length="57" mass="6140">MVNATEKGQDLQLSGTSNQPDGTTITVTLNGINYTAITDGKRQLERHRSGLCRFCAG</sequence>
<protein>
    <submittedName>
        <fullName evidence="2">Type 1 secretion target domain-containng protein</fullName>
    </submittedName>
</protein>
<gene>
    <name evidence="2" type="ORF">NCTC12126_04403</name>
</gene>
<evidence type="ECO:0000313" key="3">
    <source>
        <dbReference type="Proteomes" id="UP000351155"/>
    </source>
</evidence>
<name>A0A484YXW6_9ENTR</name>
<feature type="region of interest" description="Disordered" evidence="1">
    <location>
        <begin position="1"/>
        <end position="22"/>
    </location>
</feature>
<accession>A0A484YXW6</accession>
<evidence type="ECO:0000313" key="2">
    <source>
        <dbReference type="EMBL" id="VFS41064.1"/>
    </source>
</evidence>
<evidence type="ECO:0000256" key="1">
    <source>
        <dbReference type="SAM" id="MobiDB-lite"/>
    </source>
</evidence>
<dbReference type="InterPro" id="IPR013783">
    <property type="entry name" value="Ig-like_fold"/>
</dbReference>
<proteinExistence type="predicted"/>
<dbReference type="EMBL" id="CAADIW010000050">
    <property type="protein sequence ID" value="VFS41064.1"/>
    <property type="molecule type" value="Genomic_DNA"/>
</dbReference>
<dbReference type="Gene3D" id="2.60.40.10">
    <property type="entry name" value="Immunoglobulins"/>
    <property type="match status" value="1"/>
</dbReference>
<dbReference type="Proteomes" id="UP000351155">
    <property type="component" value="Unassembled WGS sequence"/>
</dbReference>
<feature type="compositionally biased region" description="Polar residues" evidence="1">
    <location>
        <begin position="11"/>
        <end position="22"/>
    </location>
</feature>
<dbReference type="AlphaFoldDB" id="A0A484YXW6"/>